<keyword evidence="8" id="KW-1185">Reference proteome</keyword>
<feature type="transmembrane region" description="Helical" evidence="5">
    <location>
        <begin position="41"/>
        <end position="67"/>
    </location>
</feature>
<dbReference type="EC" id="3.4.21.-" evidence="7"/>
<evidence type="ECO:0000313" key="8">
    <source>
        <dbReference type="Proteomes" id="UP001201273"/>
    </source>
</evidence>
<feature type="domain" description="Peptidase S54 rhomboid" evidence="6">
    <location>
        <begin position="38"/>
        <end position="178"/>
    </location>
</feature>
<evidence type="ECO:0000256" key="1">
    <source>
        <dbReference type="ARBA" id="ARBA00004141"/>
    </source>
</evidence>
<dbReference type="Gene3D" id="1.20.1540.10">
    <property type="entry name" value="Rhomboid-like"/>
    <property type="match status" value="1"/>
</dbReference>
<name>A0ABS8W664_9GAMM</name>
<feature type="transmembrane region" description="Helical" evidence="5">
    <location>
        <begin position="127"/>
        <end position="146"/>
    </location>
</feature>
<gene>
    <name evidence="7" type="primary">rrtA</name>
    <name evidence="7" type="ORF">K6Y31_00260</name>
</gene>
<comment type="caution">
    <text evidence="7">The sequence shown here is derived from an EMBL/GenBank/DDBJ whole genome shotgun (WGS) entry which is preliminary data.</text>
</comment>
<keyword evidence="4 5" id="KW-0472">Membrane</keyword>
<dbReference type="SUPFAM" id="SSF144091">
    <property type="entry name" value="Rhomboid-like"/>
    <property type="match status" value="1"/>
</dbReference>
<sequence length="193" mass="22197">MRSTFLFIVILIFTMALIMLNQTWAQMWLIYSRHDLPWQAWRFLTASFCHTNSYHFAINSAGLIVIWQLFKPHLPWQRLFALIIMVSSFVGLGLWLFNPDVIWYVGLSGTLHGLFSYGVCKDIAQKVSLAWPLLFGLIGKLAFEQFGSEPTMMANLIEANVMVDAHLYGAIIGLICYLTGFFTLQFKHKESKH</sequence>
<dbReference type="InterPro" id="IPR035952">
    <property type="entry name" value="Rhomboid-like_sf"/>
</dbReference>
<proteinExistence type="predicted"/>
<accession>A0ABS8W664</accession>
<dbReference type="Pfam" id="PF01694">
    <property type="entry name" value="Rhomboid"/>
    <property type="match status" value="1"/>
</dbReference>
<evidence type="ECO:0000256" key="2">
    <source>
        <dbReference type="ARBA" id="ARBA00022692"/>
    </source>
</evidence>
<feature type="transmembrane region" description="Helical" evidence="5">
    <location>
        <begin position="102"/>
        <end position="120"/>
    </location>
</feature>
<dbReference type="InterPro" id="IPR023826">
    <property type="entry name" value="Rhom-like_SP_proteobac"/>
</dbReference>
<comment type="subcellular location">
    <subcellularLocation>
        <location evidence="1">Membrane</location>
        <topology evidence="1">Multi-pass membrane protein</topology>
    </subcellularLocation>
</comment>
<reference evidence="7 8" key="1">
    <citation type="journal article" date="2022" name="Environ. Microbiol. Rep.">
        <title>Eco-phylogenetic analyses reveal divergent evolution of vitamin B12 metabolism in the marine bacterial family 'Psychromonadaceae'.</title>
        <authorList>
            <person name="Jin X."/>
            <person name="Yang Y."/>
            <person name="Cao H."/>
            <person name="Gao B."/>
            <person name="Zhao Z."/>
        </authorList>
    </citation>
    <scope>NUCLEOTIDE SEQUENCE [LARGE SCALE GENOMIC DNA]</scope>
    <source>
        <strain evidence="7 8">MKS20</strain>
    </source>
</reference>
<dbReference type="Proteomes" id="UP001201273">
    <property type="component" value="Unassembled WGS sequence"/>
</dbReference>
<evidence type="ECO:0000256" key="3">
    <source>
        <dbReference type="ARBA" id="ARBA00022989"/>
    </source>
</evidence>
<keyword evidence="3 5" id="KW-1133">Transmembrane helix</keyword>
<feature type="transmembrane region" description="Helical" evidence="5">
    <location>
        <begin position="166"/>
        <end position="184"/>
    </location>
</feature>
<evidence type="ECO:0000313" key="7">
    <source>
        <dbReference type="EMBL" id="MCE2593253.1"/>
    </source>
</evidence>
<evidence type="ECO:0000259" key="6">
    <source>
        <dbReference type="Pfam" id="PF01694"/>
    </source>
</evidence>
<dbReference type="GO" id="GO:0016787">
    <property type="term" value="F:hydrolase activity"/>
    <property type="evidence" value="ECO:0007669"/>
    <property type="project" value="UniProtKB-KW"/>
</dbReference>
<evidence type="ECO:0000256" key="5">
    <source>
        <dbReference type="SAM" id="Phobius"/>
    </source>
</evidence>
<dbReference type="PANTHER" id="PTHR43066">
    <property type="entry name" value="RHOMBOID-RELATED PROTEIN"/>
    <property type="match status" value="1"/>
</dbReference>
<evidence type="ECO:0000256" key="4">
    <source>
        <dbReference type="ARBA" id="ARBA00023136"/>
    </source>
</evidence>
<keyword evidence="2 5" id="KW-0812">Transmembrane</keyword>
<keyword evidence="7" id="KW-0378">Hydrolase</keyword>
<organism evidence="7 8">
    <name type="scientific">Motilimonas cestriensis</name>
    <dbReference type="NCBI Taxonomy" id="2742685"/>
    <lineage>
        <taxon>Bacteria</taxon>
        <taxon>Pseudomonadati</taxon>
        <taxon>Pseudomonadota</taxon>
        <taxon>Gammaproteobacteria</taxon>
        <taxon>Alteromonadales</taxon>
        <taxon>Alteromonadales genera incertae sedis</taxon>
        <taxon>Motilimonas</taxon>
    </lineage>
</organism>
<dbReference type="RefSeq" id="WP_233050881.1">
    <property type="nucleotide sequence ID" value="NZ_JAIMJA010000001.1"/>
</dbReference>
<dbReference type="EMBL" id="JAIMJA010000001">
    <property type="protein sequence ID" value="MCE2593253.1"/>
    <property type="molecule type" value="Genomic_DNA"/>
</dbReference>
<protein>
    <submittedName>
        <fullName evidence="7">Rhombosortase</fullName>
        <ecNumber evidence="7">3.4.21.-</ecNumber>
    </submittedName>
</protein>
<dbReference type="NCBIfam" id="TIGR03902">
    <property type="entry name" value="rhom_GG_sort"/>
    <property type="match status" value="1"/>
</dbReference>
<feature type="transmembrane region" description="Helical" evidence="5">
    <location>
        <begin position="79"/>
        <end position="96"/>
    </location>
</feature>
<dbReference type="InterPro" id="IPR022764">
    <property type="entry name" value="Peptidase_S54_rhomboid_dom"/>
</dbReference>